<feature type="transmembrane region" description="Helical" evidence="2">
    <location>
        <begin position="12"/>
        <end position="33"/>
    </location>
</feature>
<feature type="transmembrane region" description="Helical" evidence="2">
    <location>
        <begin position="467"/>
        <end position="487"/>
    </location>
</feature>
<feature type="transmembrane region" description="Helical" evidence="2">
    <location>
        <begin position="539"/>
        <end position="563"/>
    </location>
</feature>
<feature type="transmembrane region" description="Helical" evidence="2">
    <location>
        <begin position="433"/>
        <end position="455"/>
    </location>
</feature>
<evidence type="ECO:0000313" key="3">
    <source>
        <dbReference type="EMBL" id="GAA1997939.1"/>
    </source>
</evidence>
<feature type="transmembrane region" description="Helical" evidence="2">
    <location>
        <begin position="68"/>
        <end position="90"/>
    </location>
</feature>
<organism evidence="3 4">
    <name type="scientific">Nocardiopsis rhodophaea</name>
    <dbReference type="NCBI Taxonomy" id="280238"/>
    <lineage>
        <taxon>Bacteria</taxon>
        <taxon>Bacillati</taxon>
        <taxon>Actinomycetota</taxon>
        <taxon>Actinomycetes</taxon>
        <taxon>Streptosporangiales</taxon>
        <taxon>Nocardiopsidaceae</taxon>
        <taxon>Nocardiopsis</taxon>
    </lineage>
</organism>
<evidence type="ECO:0000256" key="2">
    <source>
        <dbReference type="SAM" id="Phobius"/>
    </source>
</evidence>
<feature type="transmembrane region" description="Helical" evidence="2">
    <location>
        <begin position="308"/>
        <end position="328"/>
    </location>
</feature>
<feature type="transmembrane region" description="Helical" evidence="2">
    <location>
        <begin position="374"/>
        <end position="392"/>
    </location>
</feature>
<feature type="transmembrane region" description="Helical" evidence="2">
    <location>
        <begin position="343"/>
        <end position="362"/>
    </location>
</feature>
<protein>
    <submittedName>
        <fullName evidence="3">Uncharacterized protein</fullName>
    </submittedName>
</protein>
<feature type="transmembrane region" description="Helical" evidence="2">
    <location>
        <begin position="285"/>
        <end position="301"/>
    </location>
</feature>
<feature type="region of interest" description="Disordered" evidence="1">
    <location>
        <begin position="644"/>
        <end position="674"/>
    </location>
</feature>
<evidence type="ECO:0000256" key="1">
    <source>
        <dbReference type="SAM" id="MobiDB-lite"/>
    </source>
</evidence>
<keyword evidence="2" id="KW-1133">Transmembrane helix</keyword>
<accession>A0ABN2T3E8</accession>
<dbReference type="EMBL" id="BAAAPC010000010">
    <property type="protein sequence ID" value="GAA1997939.1"/>
    <property type="molecule type" value="Genomic_DNA"/>
</dbReference>
<feature type="transmembrane region" description="Helical" evidence="2">
    <location>
        <begin position="172"/>
        <end position="194"/>
    </location>
</feature>
<feature type="transmembrane region" description="Helical" evidence="2">
    <location>
        <begin position="499"/>
        <end position="518"/>
    </location>
</feature>
<keyword evidence="4" id="KW-1185">Reference proteome</keyword>
<name>A0ABN2T3E8_9ACTN</name>
<reference evidence="3 4" key="1">
    <citation type="journal article" date="2019" name="Int. J. Syst. Evol. Microbiol.">
        <title>The Global Catalogue of Microorganisms (GCM) 10K type strain sequencing project: providing services to taxonomists for standard genome sequencing and annotation.</title>
        <authorList>
            <consortium name="The Broad Institute Genomics Platform"/>
            <consortium name="The Broad Institute Genome Sequencing Center for Infectious Disease"/>
            <person name="Wu L."/>
            <person name="Ma J."/>
        </authorList>
    </citation>
    <scope>NUCLEOTIDE SEQUENCE [LARGE SCALE GENOMIC DNA]</scope>
    <source>
        <strain evidence="3 4">JCM 15313</strain>
    </source>
</reference>
<keyword evidence="2" id="KW-0812">Transmembrane</keyword>
<dbReference type="Proteomes" id="UP001501585">
    <property type="component" value="Unassembled WGS sequence"/>
</dbReference>
<keyword evidence="2" id="KW-0472">Membrane</keyword>
<dbReference type="RefSeq" id="WP_344102111.1">
    <property type="nucleotide sequence ID" value="NZ_BAAAPC010000010.1"/>
</dbReference>
<proteinExistence type="predicted"/>
<feature type="transmembrane region" description="Helical" evidence="2">
    <location>
        <begin position="261"/>
        <end position="279"/>
    </location>
</feature>
<feature type="transmembrane region" description="Helical" evidence="2">
    <location>
        <begin position="39"/>
        <end position="56"/>
    </location>
</feature>
<feature type="transmembrane region" description="Helical" evidence="2">
    <location>
        <begin position="223"/>
        <end position="241"/>
    </location>
</feature>
<gene>
    <name evidence="3" type="ORF">GCM10009799_26170</name>
</gene>
<sequence>MRLTAGRLLARLTIVPAVALAAWLLVAFPLLLIGHFTPLTGALLGGPAVIAALLFVPRWVPEPPEDGVPWWPVAAVVLITVAFAAVQVAYHAEALVIRRDPASYAQFTAWIAQHGSLPIPQDRDLIAGDDPALGYGSLAYYEVGTDVWPQFLSGLPLILSVGYWIGGIPGMLVMAPLIGALGVLTFAGLAARLIGVRWAPMAALILAVCQTQQWISRSTYSEIAAQVLMLGALALAFDMWASGRASTPNALSRRTGLRARWGATHALAGAAGLVFGLGLVVRIDAIRDLLPVVGFIALLLLARRSQALPMLAGLALGLGYGFVAGFWLSKPYLDYLSDSLDPLLVLSAVVVVGVALATALLWRHGVPRTDRPPWLPTAVAVLAVLVVVALALRPLFFVQYGHGDEATGVFIGQVQEIEGLPVDPERTYEEMSLFWVSWYVGASTVLLATLGVALLLRRILLRREPQWVLPTMVLVWTVATTLLRPAITPDHPWASRRLIVLVIPAFILFAVWFVAWLARRFATELPSLVGSRPGAGRRGAAVVTAAGALVMLVPTAVTAAGVMSYRSDIGSVAGTRELCAALPKDASVLMVDGSAGNYMQLIRGVCGVPTARTLTDEAAVVDRVTARIRERGRTPVLAASSPETLDRYVPPTTPKEHPFDVHSASDPSTLMEPPSGPWAFNGDVWIAVAG</sequence>
<comment type="caution">
    <text evidence="3">The sequence shown here is derived from an EMBL/GenBank/DDBJ whole genome shotgun (WGS) entry which is preliminary data.</text>
</comment>
<evidence type="ECO:0000313" key="4">
    <source>
        <dbReference type="Proteomes" id="UP001501585"/>
    </source>
</evidence>